<dbReference type="InterPro" id="IPR038056">
    <property type="entry name" value="YjbR-like_sf"/>
</dbReference>
<proteinExistence type="predicted"/>
<name>A0ABU1MXY9_9CAUL</name>
<comment type="caution">
    <text evidence="1">The sequence shown here is derived from an EMBL/GenBank/DDBJ whole genome shotgun (WGS) entry which is preliminary data.</text>
</comment>
<protein>
    <recommendedName>
        <fullName evidence="3">MmcQ/YjbR family DNA-binding protein</fullName>
    </recommendedName>
</protein>
<reference evidence="1 2" key="1">
    <citation type="submission" date="2023-07" db="EMBL/GenBank/DDBJ databases">
        <title>Sorghum-associated microbial communities from plants grown in Nebraska, USA.</title>
        <authorList>
            <person name="Schachtman D."/>
        </authorList>
    </citation>
    <scope>NUCLEOTIDE SEQUENCE [LARGE SCALE GENOMIC DNA]</scope>
    <source>
        <strain evidence="1 2">DS2154</strain>
    </source>
</reference>
<dbReference type="InterPro" id="IPR058532">
    <property type="entry name" value="YjbR/MT2646/Rv2570-like"/>
</dbReference>
<evidence type="ECO:0000313" key="2">
    <source>
        <dbReference type="Proteomes" id="UP001262754"/>
    </source>
</evidence>
<evidence type="ECO:0008006" key="3">
    <source>
        <dbReference type="Google" id="ProtNLM"/>
    </source>
</evidence>
<dbReference type="RefSeq" id="WP_310030844.1">
    <property type="nucleotide sequence ID" value="NZ_JAVDRL010000005.1"/>
</dbReference>
<keyword evidence="2" id="KW-1185">Reference proteome</keyword>
<dbReference type="SUPFAM" id="SSF142906">
    <property type="entry name" value="YjbR-like"/>
    <property type="match status" value="1"/>
</dbReference>
<organism evidence="1 2">
    <name type="scientific">Caulobacter rhizosphaerae</name>
    <dbReference type="NCBI Taxonomy" id="2010972"/>
    <lineage>
        <taxon>Bacteria</taxon>
        <taxon>Pseudomonadati</taxon>
        <taxon>Pseudomonadota</taxon>
        <taxon>Alphaproteobacteria</taxon>
        <taxon>Caulobacterales</taxon>
        <taxon>Caulobacteraceae</taxon>
        <taxon>Caulobacter</taxon>
    </lineage>
</organism>
<gene>
    <name evidence="1" type="ORF">J2800_001792</name>
</gene>
<evidence type="ECO:0000313" key="1">
    <source>
        <dbReference type="EMBL" id="MDR6531050.1"/>
    </source>
</evidence>
<dbReference type="Proteomes" id="UP001262754">
    <property type="component" value="Unassembled WGS sequence"/>
</dbReference>
<dbReference type="Pfam" id="PF04237">
    <property type="entry name" value="YjbR"/>
    <property type="match status" value="1"/>
</dbReference>
<sequence length="135" mass="14981">MVDLAALHRLALALPEVEASPDGARLAFDVHGKGIAWSYFARAHPKARRELVEGVIAVRCRRETKEMLLETAPERFFDDDHYRGFPAVLVRLDAIDEAELAGLLVQAWRILAPKALVKRIDAERPGTTNPGGDFP</sequence>
<accession>A0ABU1MXY9</accession>
<dbReference type="EMBL" id="JAVDRL010000005">
    <property type="protein sequence ID" value="MDR6531050.1"/>
    <property type="molecule type" value="Genomic_DNA"/>
</dbReference>